<organism evidence="1 2">
    <name type="scientific">Eumeta variegata</name>
    <name type="common">Bagworm moth</name>
    <name type="synonym">Eumeta japonica</name>
    <dbReference type="NCBI Taxonomy" id="151549"/>
    <lineage>
        <taxon>Eukaryota</taxon>
        <taxon>Metazoa</taxon>
        <taxon>Ecdysozoa</taxon>
        <taxon>Arthropoda</taxon>
        <taxon>Hexapoda</taxon>
        <taxon>Insecta</taxon>
        <taxon>Pterygota</taxon>
        <taxon>Neoptera</taxon>
        <taxon>Endopterygota</taxon>
        <taxon>Lepidoptera</taxon>
        <taxon>Glossata</taxon>
        <taxon>Ditrysia</taxon>
        <taxon>Tineoidea</taxon>
        <taxon>Psychidae</taxon>
        <taxon>Oiketicinae</taxon>
        <taxon>Eumeta</taxon>
    </lineage>
</organism>
<dbReference type="EMBL" id="BGZK01000463">
    <property type="protein sequence ID" value="GBP45056.1"/>
    <property type="molecule type" value="Genomic_DNA"/>
</dbReference>
<evidence type="ECO:0000313" key="1">
    <source>
        <dbReference type="EMBL" id="GBP45056.1"/>
    </source>
</evidence>
<dbReference type="Proteomes" id="UP000299102">
    <property type="component" value="Unassembled WGS sequence"/>
</dbReference>
<protein>
    <submittedName>
        <fullName evidence="1">Uncharacterized protein</fullName>
    </submittedName>
</protein>
<comment type="caution">
    <text evidence="1">The sequence shown here is derived from an EMBL/GenBank/DDBJ whole genome shotgun (WGS) entry which is preliminary data.</text>
</comment>
<name>A0A4C1W0J8_EUMVA</name>
<accession>A0A4C1W0J8</accession>
<dbReference type="AlphaFoldDB" id="A0A4C1W0J8"/>
<keyword evidence="2" id="KW-1185">Reference proteome</keyword>
<sequence length="90" mass="10060">MRKVRKLGLFKDISIYQLDCLLVTLMRVHLECESITRITCAGRRGCEGRFTSIQSLAPVLQAPRRWSGTTLDCAVALAGKIDGCFIARFI</sequence>
<gene>
    <name evidence="1" type="ORF">EVAR_23532_1</name>
</gene>
<proteinExistence type="predicted"/>
<reference evidence="1 2" key="1">
    <citation type="journal article" date="2019" name="Commun. Biol.">
        <title>The bagworm genome reveals a unique fibroin gene that provides high tensile strength.</title>
        <authorList>
            <person name="Kono N."/>
            <person name="Nakamura H."/>
            <person name="Ohtoshi R."/>
            <person name="Tomita M."/>
            <person name="Numata K."/>
            <person name="Arakawa K."/>
        </authorList>
    </citation>
    <scope>NUCLEOTIDE SEQUENCE [LARGE SCALE GENOMIC DNA]</scope>
</reference>
<evidence type="ECO:0000313" key="2">
    <source>
        <dbReference type="Proteomes" id="UP000299102"/>
    </source>
</evidence>